<dbReference type="SUPFAM" id="SSF57756">
    <property type="entry name" value="Retrovirus zinc finger-like domains"/>
    <property type="match status" value="1"/>
</dbReference>
<evidence type="ECO:0000256" key="4">
    <source>
        <dbReference type="SAM" id="MobiDB-lite"/>
    </source>
</evidence>
<dbReference type="Pfam" id="PF00098">
    <property type="entry name" value="zf-CCHC"/>
    <property type="match status" value="1"/>
</dbReference>
<name>A0A151QNK9_CAJCA</name>
<dbReference type="InterPro" id="IPR036875">
    <property type="entry name" value="Znf_CCHC_sf"/>
</dbReference>
<dbReference type="InterPro" id="IPR057670">
    <property type="entry name" value="SH3_retrovirus"/>
</dbReference>
<dbReference type="Pfam" id="PF13976">
    <property type="entry name" value="gag_pre-integrs"/>
    <property type="match status" value="1"/>
</dbReference>
<keyword evidence="1" id="KW-0645">Protease</keyword>
<dbReference type="Gramene" id="C.cajan_45727.t">
    <property type="protein sequence ID" value="C.cajan_45727.t"/>
    <property type="gene ID" value="C.cajan_45727"/>
</dbReference>
<evidence type="ECO:0000256" key="1">
    <source>
        <dbReference type="ARBA" id="ARBA00022670"/>
    </source>
</evidence>
<dbReference type="InterPro" id="IPR039537">
    <property type="entry name" value="Retrotran_Ty1/copia-like"/>
</dbReference>
<evidence type="ECO:0000313" key="8">
    <source>
        <dbReference type="Proteomes" id="UP000075243"/>
    </source>
</evidence>
<dbReference type="InterPro" id="IPR054722">
    <property type="entry name" value="PolX-like_BBD"/>
</dbReference>
<dbReference type="GO" id="GO:0015074">
    <property type="term" value="P:DNA integration"/>
    <property type="evidence" value="ECO:0007669"/>
    <property type="project" value="InterPro"/>
</dbReference>
<feature type="domain" description="CCHC-type" evidence="5">
    <location>
        <begin position="262"/>
        <end position="277"/>
    </location>
</feature>
<evidence type="ECO:0000259" key="6">
    <source>
        <dbReference type="PROSITE" id="PS50994"/>
    </source>
</evidence>
<dbReference type="InterPro" id="IPR001584">
    <property type="entry name" value="Integrase_cat-core"/>
</dbReference>
<keyword evidence="2" id="KW-0863">Zinc-finger</keyword>
<dbReference type="Pfam" id="PF25597">
    <property type="entry name" value="SH3_retrovirus"/>
    <property type="match status" value="1"/>
</dbReference>
<keyword evidence="1" id="KW-0378">Hydrolase</keyword>
<keyword evidence="2" id="KW-0862">Zinc</keyword>
<dbReference type="PROSITE" id="PS50994">
    <property type="entry name" value="INTEGRASE"/>
    <property type="match status" value="1"/>
</dbReference>
<proteinExistence type="predicted"/>
<feature type="coiled-coil region" evidence="3">
    <location>
        <begin position="364"/>
        <end position="398"/>
    </location>
</feature>
<feature type="domain" description="CCHC-type" evidence="5">
    <location>
        <begin position="495"/>
        <end position="508"/>
    </location>
</feature>
<dbReference type="EMBL" id="KQ485594">
    <property type="protein sequence ID" value="KYP31883.1"/>
    <property type="molecule type" value="Genomic_DNA"/>
</dbReference>
<dbReference type="InterPro" id="IPR025724">
    <property type="entry name" value="GAG-pre-integrase_dom"/>
</dbReference>
<dbReference type="PANTHER" id="PTHR42648:SF21">
    <property type="entry name" value="CYSTEINE-RICH RLK (RECEPTOR-LIKE PROTEIN KINASE) 8"/>
    <property type="match status" value="1"/>
</dbReference>
<dbReference type="InterPro" id="IPR012337">
    <property type="entry name" value="RNaseH-like_sf"/>
</dbReference>
<dbReference type="InterPro" id="IPR036397">
    <property type="entry name" value="RNaseH_sf"/>
</dbReference>
<sequence>MANSNLPYGEGVSIHRPPVFNGENYVYWKIRMRIFIEAIDIVVWDAIENGPYIPMTKDDDEKREKHWSEWSDDERKRAQYDYRAKNIITSALSIDEFFRISQCKSAKEMWDTLQVTHEGTSDVKRSRKHTLIREYELFRMNNGESISDFQKRFTHLINHLVDLGRKFEKEELNLKVLQCLDRSWQAKVTAIEESKDLTSLTLATLFGKLREHEQKLHIFEENEQQDKKGKGVKFIRRKKNSPYKFNRKTNKKEEASTSSFNCFECGKPGHMKAECPNLLKKQQEEKKIKRNGKGKRAYIAWEDNDSSTTSDESEFEENNLCLMAGADQDTIVSDSDLESNPDYDQLQEAFIQIHKEAVKLDALNSKLKNKLKWYENALIKAEQELEDLKHEHENLQTIFNFSEAHCETSSSSKDVCENCKTFEKENADLKTTLAKFTNGNANLNILLGKQRNTFDRSGLGFNQSMSMPFKSKKGAFKKNQDFRKFKSNFSRQTTCYYCCKRGHTIRNCYSRKYGVPNGEMVWIEKSQRLRTNLQGPFTWVPKFLRAKNLLWYLDSGCSRHMTGDPSKFSSLKLKNEGYVTYGDNNKGRILGHGNIGNSSSQTLIENVLLVDGLKHNLLSISQLSDRGFKIEFDNTCCLICDKKTKEIRFIGKRIDNIYMLDLEHSIAISNTKCLITKEDNIWLWHRRAAHIHMDHLNKLSRKELVVGLPKLKFSKDKLCDACQKGKQVKASFKSKNQISTTRPLQLIHMDLFGPSRTMSLGGNYYGLVIVDDYSRYTWVMFLANKNDAFNAFRKFAKLVQNEKNSNITSIRSDHGGEFQNIMFQKFCEEHGINHNFSAPRTPQQNGVVERKNRSLEELARTMLNETKLPKYFWADAINTACHVLNKVLIRPILKKTPYEIYNGRKLNISYFRVFGCKCFVLNNRKEQLGKFDAKADEAIFLGYSTNSKAYRIYNKRTLVVEESVHVVFDETNKQETEQTEIEDLTDLLDQPLLESKPNEKPKESGSHETTKDTSEQ</sequence>
<dbReference type="Proteomes" id="UP000075243">
    <property type="component" value="Unassembled WGS sequence"/>
</dbReference>
<accession>A0A151QNK9</accession>
<feature type="region of interest" description="Disordered" evidence="4">
    <location>
        <begin position="975"/>
        <end position="1016"/>
    </location>
</feature>
<dbReference type="Pfam" id="PF14223">
    <property type="entry name" value="Retrotran_gag_2"/>
    <property type="match status" value="1"/>
</dbReference>
<evidence type="ECO:0000256" key="3">
    <source>
        <dbReference type="SAM" id="Coils"/>
    </source>
</evidence>
<keyword evidence="8" id="KW-1185">Reference proteome</keyword>
<dbReference type="GO" id="GO:0008233">
    <property type="term" value="F:peptidase activity"/>
    <property type="evidence" value="ECO:0007669"/>
    <property type="project" value="UniProtKB-KW"/>
</dbReference>
<keyword evidence="2" id="KW-0479">Metal-binding</keyword>
<keyword evidence="3" id="KW-0175">Coiled coil</keyword>
<dbReference type="Pfam" id="PF00665">
    <property type="entry name" value="rve"/>
    <property type="match status" value="1"/>
</dbReference>
<dbReference type="InterPro" id="IPR001878">
    <property type="entry name" value="Znf_CCHC"/>
</dbReference>
<dbReference type="AlphaFoldDB" id="A0A151QNK9"/>
<evidence type="ECO:0000256" key="2">
    <source>
        <dbReference type="PROSITE-ProRule" id="PRU00047"/>
    </source>
</evidence>
<dbReference type="PANTHER" id="PTHR42648">
    <property type="entry name" value="TRANSPOSASE, PUTATIVE-RELATED"/>
    <property type="match status" value="1"/>
</dbReference>
<dbReference type="GO" id="GO:0006508">
    <property type="term" value="P:proteolysis"/>
    <property type="evidence" value="ECO:0007669"/>
    <property type="project" value="UniProtKB-KW"/>
</dbReference>
<gene>
    <name evidence="7" type="ORF">KK1_047582</name>
</gene>
<dbReference type="SMART" id="SM00343">
    <property type="entry name" value="ZnF_C2HC"/>
    <property type="match status" value="2"/>
</dbReference>
<feature type="compositionally biased region" description="Basic and acidic residues" evidence="4">
    <location>
        <begin position="996"/>
        <end position="1016"/>
    </location>
</feature>
<dbReference type="SUPFAM" id="SSF53098">
    <property type="entry name" value="Ribonuclease H-like"/>
    <property type="match status" value="1"/>
</dbReference>
<dbReference type="Gene3D" id="4.10.60.10">
    <property type="entry name" value="Zinc finger, CCHC-type"/>
    <property type="match status" value="1"/>
</dbReference>
<dbReference type="GO" id="GO:0008270">
    <property type="term" value="F:zinc ion binding"/>
    <property type="evidence" value="ECO:0007669"/>
    <property type="project" value="UniProtKB-KW"/>
</dbReference>
<evidence type="ECO:0000259" key="5">
    <source>
        <dbReference type="PROSITE" id="PS50158"/>
    </source>
</evidence>
<feature type="domain" description="Integrase catalytic" evidence="6">
    <location>
        <begin position="739"/>
        <end position="905"/>
    </location>
</feature>
<protein>
    <submittedName>
        <fullName evidence="7">Retrovirus-related Pol polyprotein from transposon TNT 1-94</fullName>
    </submittedName>
</protein>
<dbReference type="Gene3D" id="3.30.420.10">
    <property type="entry name" value="Ribonuclease H-like superfamily/Ribonuclease H"/>
    <property type="match status" value="1"/>
</dbReference>
<dbReference type="PROSITE" id="PS50158">
    <property type="entry name" value="ZF_CCHC"/>
    <property type="match status" value="2"/>
</dbReference>
<feature type="compositionally biased region" description="Acidic residues" evidence="4">
    <location>
        <begin position="977"/>
        <end position="986"/>
    </location>
</feature>
<dbReference type="Pfam" id="PF22936">
    <property type="entry name" value="Pol_BBD"/>
    <property type="match status" value="1"/>
</dbReference>
<reference evidence="7" key="1">
    <citation type="journal article" date="2012" name="Nat. Biotechnol.">
        <title>Draft genome sequence of pigeonpea (Cajanus cajan), an orphan legume crop of resource-poor farmers.</title>
        <authorList>
            <person name="Varshney R.K."/>
            <person name="Chen W."/>
            <person name="Li Y."/>
            <person name="Bharti A.K."/>
            <person name="Saxena R.K."/>
            <person name="Schlueter J.A."/>
            <person name="Donoghue M.T."/>
            <person name="Azam S."/>
            <person name="Fan G."/>
            <person name="Whaley A.M."/>
            <person name="Farmer A.D."/>
            <person name="Sheridan J."/>
            <person name="Iwata A."/>
            <person name="Tuteja R."/>
            <person name="Penmetsa R.V."/>
            <person name="Wu W."/>
            <person name="Upadhyaya H.D."/>
            <person name="Yang S.P."/>
            <person name="Shah T."/>
            <person name="Saxena K.B."/>
            <person name="Michael T."/>
            <person name="McCombie W.R."/>
            <person name="Yang B."/>
            <person name="Zhang G."/>
            <person name="Yang H."/>
            <person name="Wang J."/>
            <person name="Spillane C."/>
            <person name="Cook D.R."/>
            <person name="May G.D."/>
            <person name="Xu X."/>
            <person name="Jackson S.A."/>
        </authorList>
    </citation>
    <scope>NUCLEOTIDE SEQUENCE [LARGE SCALE GENOMIC DNA]</scope>
</reference>
<dbReference type="GO" id="GO:0003676">
    <property type="term" value="F:nucleic acid binding"/>
    <property type="evidence" value="ECO:0007669"/>
    <property type="project" value="InterPro"/>
</dbReference>
<organism evidence="7 8">
    <name type="scientific">Cajanus cajan</name>
    <name type="common">Pigeon pea</name>
    <name type="synonym">Cajanus indicus</name>
    <dbReference type="NCBI Taxonomy" id="3821"/>
    <lineage>
        <taxon>Eukaryota</taxon>
        <taxon>Viridiplantae</taxon>
        <taxon>Streptophyta</taxon>
        <taxon>Embryophyta</taxon>
        <taxon>Tracheophyta</taxon>
        <taxon>Spermatophyta</taxon>
        <taxon>Magnoliopsida</taxon>
        <taxon>eudicotyledons</taxon>
        <taxon>Gunneridae</taxon>
        <taxon>Pentapetalae</taxon>
        <taxon>rosids</taxon>
        <taxon>fabids</taxon>
        <taxon>Fabales</taxon>
        <taxon>Fabaceae</taxon>
        <taxon>Papilionoideae</taxon>
        <taxon>50 kb inversion clade</taxon>
        <taxon>NPAAA clade</taxon>
        <taxon>indigoferoid/millettioid clade</taxon>
        <taxon>Phaseoleae</taxon>
        <taxon>Cajanus</taxon>
    </lineage>
</organism>
<evidence type="ECO:0000313" key="7">
    <source>
        <dbReference type="EMBL" id="KYP31883.1"/>
    </source>
</evidence>